<evidence type="ECO:0000313" key="2">
    <source>
        <dbReference type="EMBL" id="OTG20412.1"/>
    </source>
</evidence>
<dbReference type="EMBL" id="CM007896">
    <property type="protein sequence ID" value="OTG20412.1"/>
    <property type="molecule type" value="Genomic_DNA"/>
</dbReference>
<dbReference type="AlphaFoldDB" id="A0A251UCB1"/>
<evidence type="ECO:0000313" key="1">
    <source>
        <dbReference type="EMBL" id="KAF5798762.1"/>
    </source>
</evidence>
<reference evidence="1" key="3">
    <citation type="submission" date="2020-06" db="EMBL/GenBank/DDBJ databases">
        <title>Helianthus annuus Genome sequencing and assembly Release 2.</title>
        <authorList>
            <person name="Gouzy J."/>
            <person name="Langlade N."/>
            <person name="Munos S."/>
        </authorList>
    </citation>
    <scope>NUCLEOTIDE SEQUENCE</scope>
    <source>
        <tissue evidence="1">Leaves</tissue>
    </source>
</reference>
<sequence>MPSFTTTPRSSAYFSALTQETDKKLQKVIALPNQRRDFLQALFPDIALEVDDRARGTFHVLAATPQQHHQSKLIHVVLLGQTTMVDRSSSL</sequence>
<dbReference type="InParanoid" id="A0A251UCB1"/>
<organism evidence="2 3">
    <name type="scientific">Helianthus annuus</name>
    <name type="common">Common sunflower</name>
    <dbReference type="NCBI Taxonomy" id="4232"/>
    <lineage>
        <taxon>Eukaryota</taxon>
        <taxon>Viridiplantae</taxon>
        <taxon>Streptophyta</taxon>
        <taxon>Embryophyta</taxon>
        <taxon>Tracheophyta</taxon>
        <taxon>Spermatophyta</taxon>
        <taxon>Magnoliopsida</taxon>
        <taxon>eudicotyledons</taxon>
        <taxon>Gunneridae</taxon>
        <taxon>Pentapetalae</taxon>
        <taxon>asterids</taxon>
        <taxon>campanulids</taxon>
        <taxon>Asterales</taxon>
        <taxon>Asteraceae</taxon>
        <taxon>Asteroideae</taxon>
        <taxon>Heliantheae alliance</taxon>
        <taxon>Heliantheae</taxon>
        <taxon>Helianthus</taxon>
    </lineage>
</organism>
<gene>
    <name evidence="2" type="ORF">HannXRQ_Chr07g0192801</name>
    <name evidence="1" type="ORF">HanXRQr2_Chr07g0296731</name>
</gene>
<evidence type="ECO:0000313" key="3">
    <source>
        <dbReference type="Proteomes" id="UP000215914"/>
    </source>
</evidence>
<dbReference type="EMBL" id="MNCJ02000322">
    <property type="protein sequence ID" value="KAF5798762.1"/>
    <property type="molecule type" value="Genomic_DNA"/>
</dbReference>
<proteinExistence type="predicted"/>
<protein>
    <submittedName>
        <fullName evidence="2">Uncharacterized protein</fullName>
    </submittedName>
</protein>
<dbReference type="Gramene" id="mRNA:HanXRQr2_Chr07g0296731">
    <property type="protein sequence ID" value="mRNA:HanXRQr2_Chr07g0296731"/>
    <property type="gene ID" value="HanXRQr2_Chr07g0296731"/>
</dbReference>
<reference evidence="2" key="2">
    <citation type="submission" date="2017-02" db="EMBL/GenBank/DDBJ databases">
        <title>Sunflower complete genome.</title>
        <authorList>
            <person name="Langlade N."/>
            <person name="Munos S."/>
        </authorList>
    </citation>
    <scope>NUCLEOTIDE SEQUENCE [LARGE SCALE GENOMIC DNA]</scope>
    <source>
        <tissue evidence="2">Leaves</tissue>
    </source>
</reference>
<accession>A0A251UCB1</accession>
<name>A0A251UCB1_HELAN</name>
<keyword evidence="3" id="KW-1185">Reference proteome</keyword>
<dbReference type="Proteomes" id="UP000215914">
    <property type="component" value="Chromosome 7"/>
</dbReference>
<reference evidence="1 3" key="1">
    <citation type="journal article" date="2017" name="Nature">
        <title>The sunflower genome provides insights into oil metabolism, flowering and Asterid evolution.</title>
        <authorList>
            <person name="Badouin H."/>
            <person name="Gouzy J."/>
            <person name="Grassa C.J."/>
            <person name="Murat F."/>
            <person name="Staton S.E."/>
            <person name="Cottret L."/>
            <person name="Lelandais-Briere C."/>
            <person name="Owens G.L."/>
            <person name="Carrere S."/>
            <person name="Mayjonade B."/>
            <person name="Legrand L."/>
            <person name="Gill N."/>
            <person name="Kane N.C."/>
            <person name="Bowers J.E."/>
            <person name="Hubner S."/>
            <person name="Bellec A."/>
            <person name="Berard A."/>
            <person name="Berges H."/>
            <person name="Blanchet N."/>
            <person name="Boniface M.C."/>
            <person name="Brunel D."/>
            <person name="Catrice O."/>
            <person name="Chaidir N."/>
            <person name="Claudel C."/>
            <person name="Donnadieu C."/>
            <person name="Faraut T."/>
            <person name="Fievet G."/>
            <person name="Helmstetter N."/>
            <person name="King M."/>
            <person name="Knapp S.J."/>
            <person name="Lai Z."/>
            <person name="Le Paslier M.C."/>
            <person name="Lippi Y."/>
            <person name="Lorenzon L."/>
            <person name="Mandel J.R."/>
            <person name="Marage G."/>
            <person name="Marchand G."/>
            <person name="Marquand E."/>
            <person name="Bret-Mestries E."/>
            <person name="Morien E."/>
            <person name="Nambeesan S."/>
            <person name="Nguyen T."/>
            <person name="Pegot-Espagnet P."/>
            <person name="Pouilly N."/>
            <person name="Raftis F."/>
            <person name="Sallet E."/>
            <person name="Schiex T."/>
            <person name="Thomas J."/>
            <person name="Vandecasteele C."/>
            <person name="Vares D."/>
            <person name="Vear F."/>
            <person name="Vautrin S."/>
            <person name="Crespi M."/>
            <person name="Mangin B."/>
            <person name="Burke J.M."/>
            <person name="Salse J."/>
            <person name="Munos S."/>
            <person name="Vincourt P."/>
            <person name="Rieseberg L.H."/>
            <person name="Langlade N.B."/>
        </authorList>
    </citation>
    <scope>NUCLEOTIDE SEQUENCE [LARGE SCALE GENOMIC DNA]</scope>
    <source>
        <strain evidence="3">cv. SF193</strain>
        <tissue evidence="1">Leaves</tissue>
    </source>
</reference>